<accession>A0ABV0J9U7</accession>
<evidence type="ECO:0000313" key="2">
    <source>
        <dbReference type="Proteomes" id="UP001464891"/>
    </source>
</evidence>
<dbReference type="EMBL" id="JAMPKM010000006">
    <property type="protein sequence ID" value="MEP0817880.1"/>
    <property type="molecule type" value="Genomic_DNA"/>
</dbReference>
<proteinExistence type="predicted"/>
<reference evidence="1 2" key="1">
    <citation type="submission" date="2022-04" db="EMBL/GenBank/DDBJ databases">
        <title>Positive selection, recombination, and allopatry shape intraspecific diversity of widespread and dominant cyanobacteria.</title>
        <authorList>
            <person name="Wei J."/>
            <person name="Shu W."/>
            <person name="Hu C."/>
        </authorList>
    </citation>
    <scope>NUCLEOTIDE SEQUENCE [LARGE SCALE GENOMIC DNA]</scope>
    <source>
        <strain evidence="1 2">GB2-A4</strain>
    </source>
</reference>
<keyword evidence="2" id="KW-1185">Reference proteome</keyword>
<gene>
    <name evidence="1" type="ORF">NC998_12320</name>
</gene>
<comment type="caution">
    <text evidence="1">The sequence shown here is derived from an EMBL/GenBank/DDBJ whole genome shotgun (WGS) entry which is preliminary data.</text>
</comment>
<organism evidence="1 2">
    <name type="scientific">Trichocoleus desertorum GB2-A4</name>
    <dbReference type="NCBI Taxonomy" id="2933944"/>
    <lineage>
        <taxon>Bacteria</taxon>
        <taxon>Bacillati</taxon>
        <taxon>Cyanobacteriota</taxon>
        <taxon>Cyanophyceae</taxon>
        <taxon>Leptolyngbyales</taxon>
        <taxon>Trichocoleusaceae</taxon>
        <taxon>Trichocoleus</taxon>
    </lineage>
</organism>
<name>A0ABV0J9U7_9CYAN</name>
<dbReference type="Proteomes" id="UP001464891">
    <property type="component" value="Unassembled WGS sequence"/>
</dbReference>
<dbReference type="RefSeq" id="WP_190434796.1">
    <property type="nucleotide sequence ID" value="NZ_JAMPKM010000006.1"/>
</dbReference>
<sequence length="158" mass="17602">MDLDQQIQVLIEQAPQDGTTPRLIEAIAPILKQIAGRLRHPQYYVLQTLNQSWIVTTLNQRSQPGVEKNVVYAFSTLKDVASGPYQLQDPEVLALPMPIAHILFYLISMPGLDGMIFFDTPGNVDIGTEIVREELTKLIQGHMQQLSTPSNNLPPDVA</sequence>
<protein>
    <submittedName>
        <fullName evidence="1">Uncharacterized protein</fullName>
    </submittedName>
</protein>
<evidence type="ECO:0000313" key="1">
    <source>
        <dbReference type="EMBL" id="MEP0817880.1"/>
    </source>
</evidence>